<dbReference type="AlphaFoldDB" id="A0A1T2X6V5"/>
<organism evidence="2 3">
    <name type="scientific">Paenibacillus selenitireducens</name>
    <dbReference type="NCBI Taxonomy" id="1324314"/>
    <lineage>
        <taxon>Bacteria</taxon>
        <taxon>Bacillati</taxon>
        <taxon>Bacillota</taxon>
        <taxon>Bacilli</taxon>
        <taxon>Bacillales</taxon>
        <taxon>Paenibacillaceae</taxon>
        <taxon>Paenibacillus</taxon>
    </lineage>
</organism>
<keyword evidence="1" id="KW-1133">Transmembrane helix</keyword>
<keyword evidence="1" id="KW-0812">Transmembrane</keyword>
<evidence type="ECO:0008006" key="4">
    <source>
        <dbReference type="Google" id="ProtNLM"/>
    </source>
</evidence>
<keyword evidence="3" id="KW-1185">Reference proteome</keyword>
<feature type="transmembrane region" description="Helical" evidence="1">
    <location>
        <begin position="21"/>
        <end position="42"/>
    </location>
</feature>
<feature type="transmembrane region" description="Helical" evidence="1">
    <location>
        <begin position="144"/>
        <end position="165"/>
    </location>
</feature>
<feature type="transmembrane region" description="Helical" evidence="1">
    <location>
        <begin position="110"/>
        <end position="132"/>
    </location>
</feature>
<comment type="caution">
    <text evidence="2">The sequence shown here is derived from an EMBL/GenBank/DDBJ whole genome shotgun (WGS) entry which is preliminary data.</text>
</comment>
<dbReference type="Proteomes" id="UP000190188">
    <property type="component" value="Unassembled WGS sequence"/>
</dbReference>
<accession>A0A1T2X6V5</accession>
<dbReference type="STRING" id="1324314.BVG16_19955"/>
<sequence length="243" mass="27840">MIIVQLMRDAWFLVKAEYGGLRYKYFISLIMIGYFSFFGTAITGDLFTETSKNGSEYVFQDFFFLSIIPVLGFIYTRKSMNYIREDSYTTSLARMRCMPISFNAIMTGRILQLIVAMLINGCIFFVVQYLMIDGLKFQLSLSMFASFSLTWMGYGLIISGLYIYVELSASGKQYLLFTCIFMAVTIAFSIGCKMLNWSVMRSSLEMTNTMPILTPLVVWVVGAISLYASFIAVRHRLAYRDLM</sequence>
<evidence type="ECO:0000313" key="2">
    <source>
        <dbReference type="EMBL" id="OPA75617.1"/>
    </source>
</evidence>
<dbReference type="EMBL" id="MSZX01000008">
    <property type="protein sequence ID" value="OPA75617.1"/>
    <property type="molecule type" value="Genomic_DNA"/>
</dbReference>
<feature type="transmembrane region" description="Helical" evidence="1">
    <location>
        <begin position="57"/>
        <end position="75"/>
    </location>
</feature>
<keyword evidence="1" id="KW-0472">Membrane</keyword>
<feature type="transmembrane region" description="Helical" evidence="1">
    <location>
        <begin position="216"/>
        <end position="233"/>
    </location>
</feature>
<feature type="transmembrane region" description="Helical" evidence="1">
    <location>
        <begin position="174"/>
        <end position="196"/>
    </location>
</feature>
<protein>
    <recommendedName>
        <fullName evidence="4">ABC transporter permease</fullName>
    </recommendedName>
</protein>
<name>A0A1T2X6V5_9BACL</name>
<evidence type="ECO:0000313" key="3">
    <source>
        <dbReference type="Proteomes" id="UP000190188"/>
    </source>
</evidence>
<reference evidence="2 3" key="1">
    <citation type="submission" date="2017-01" db="EMBL/GenBank/DDBJ databases">
        <title>Genome analysis of Paenibacillus selenitrireducens ES3-24.</title>
        <authorList>
            <person name="Xu D."/>
            <person name="Yao R."/>
            <person name="Zheng S."/>
        </authorList>
    </citation>
    <scope>NUCLEOTIDE SEQUENCE [LARGE SCALE GENOMIC DNA]</scope>
    <source>
        <strain evidence="2 3">ES3-24</strain>
    </source>
</reference>
<evidence type="ECO:0000256" key="1">
    <source>
        <dbReference type="SAM" id="Phobius"/>
    </source>
</evidence>
<gene>
    <name evidence="2" type="ORF">BVG16_19955</name>
</gene>
<proteinExistence type="predicted"/>